<evidence type="ECO:0000313" key="2">
    <source>
        <dbReference type="Proteomes" id="UP001062165"/>
    </source>
</evidence>
<dbReference type="RefSeq" id="WP_263052628.1">
    <property type="nucleotide sequence ID" value="NZ_CP106735.1"/>
</dbReference>
<accession>A0ABY6D521</accession>
<dbReference type="EMBL" id="CP106735">
    <property type="protein sequence ID" value="UXX80899.1"/>
    <property type="molecule type" value="Genomic_DNA"/>
</dbReference>
<proteinExistence type="predicted"/>
<name>A0ABY6D521_9BACT</name>
<sequence length="394" mass="47073">MITNDPPKIQYKFKGGKNHPKEVRESKQEIIDMAKQRIVFEEYYKSLKPENESHVKHCNWSIEQLNNKIKDEQQIENSIIDNSRVPFYIYITYKEGKSKTMSSWCKRSNLKLLENPKHIEESPDGQEEMRAISDMIRIETQDYKNDLPDFKLSRILRFYRYTPSQAIAYNAMLFLQRWWSPKLATLSHFDKTYEPFKKLNDLVDLGDLFPSSRMIFEDKEPKKTPTRKYKYLFKQVENGQIEFDEFAKQASVEGENFKSAKIRYKKRTNFLADPLNYFNLAHLLFNDMDIENDNSDAIFIMESLNTFYAFMRLVEHYARSLELSLYQNTLWYFHTTENFITKLMIHIDDSIKKNPDLRDEHDLLTFLRPPGDIQHSQFQRYIENKSKVSQISDS</sequence>
<protein>
    <submittedName>
        <fullName evidence="1">Uncharacterized protein</fullName>
    </submittedName>
</protein>
<keyword evidence="2" id="KW-1185">Reference proteome</keyword>
<evidence type="ECO:0000313" key="1">
    <source>
        <dbReference type="EMBL" id="UXX80899.1"/>
    </source>
</evidence>
<gene>
    <name evidence="1" type="ORF">N7E81_07275</name>
</gene>
<dbReference type="Proteomes" id="UP001062165">
    <property type="component" value="Chromosome"/>
</dbReference>
<reference evidence="1" key="1">
    <citation type="submission" date="2022-10" db="EMBL/GenBank/DDBJ databases">
        <title>Comparative genomics and taxonomic characterization of three novel marine species of genus Reichenbachiella exhibiting antioxidant and polysaccharide degradation activities.</title>
        <authorList>
            <person name="Muhammad N."/>
            <person name="Lee Y.-J."/>
            <person name="Ko J."/>
            <person name="Kim S.-G."/>
        </authorList>
    </citation>
    <scope>NUCLEOTIDE SEQUENCE</scope>
    <source>
        <strain evidence="1">Wsw4-B4</strain>
    </source>
</reference>
<organism evidence="1 2">
    <name type="scientific">Reichenbachiella carrageenanivorans</name>
    <dbReference type="NCBI Taxonomy" id="2979869"/>
    <lineage>
        <taxon>Bacteria</taxon>
        <taxon>Pseudomonadati</taxon>
        <taxon>Bacteroidota</taxon>
        <taxon>Cytophagia</taxon>
        <taxon>Cytophagales</taxon>
        <taxon>Reichenbachiellaceae</taxon>
        <taxon>Reichenbachiella</taxon>
    </lineage>
</organism>